<protein>
    <submittedName>
        <fullName evidence="1">Uncharacterized protein</fullName>
    </submittedName>
</protein>
<name>A0A933MLD3_UNCT6</name>
<dbReference type="Proteomes" id="UP000736328">
    <property type="component" value="Unassembled WGS sequence"/>
</dbReference>
<dbReference type="InterPro" id="IPR032315">
    <property type="entry name" value="DUF4846"/>
</dbReference>
<dbReference type="EMBL" id="JACQXR010000120">
    <property type="protein sequence ID" value="MBI4727371.1"/>
    <property type="molecule type" value="Genomic_DNA"/>
</dbReference>
<proteinExistence type="predicted"/>
<evidence type="ECO:0000313" key="2">
    <source>
        <dbReference type="Proteomes" id="UP000736328"/>
    </source>
</evidence>
<comment type="caution">
    <text evidence="1">The sequence shown here is derived from an EMBL/GenBank/DDBJ whole genome shotgun (WGS) entry which is preliminary data.</text>
</comment>
<reference evidence="1" key="1">
    <citation type="submission" date="2020-07" db="EMBL/GenBank/DDBJ databases">
        <title>Huge and variable diversity of episymbiotic CPR bacteria and DPANN archaea in groundwater ecosystems.</title>
        <authorList>
            <person name="He C.Y."/>
            <person name="Keren R."/>
            <person name="Whittaker M."/>
            <person name="Farag I.F."/>
            <person name="Doudna J."/>
            <person name="Cate J.H.D."/>
            <person name="Banfield J.F."/>
        </authorList>
    </citation>
    <scope>NUCLEOTIDE SEQUENCE</scope>
    <source>
        <strain evidence="1">NC_groundwater_1520_Pr4_B-0.1um_53_5</strain>
    </source>
</reference>
<sequence>MRIVTTFIVILITSLGLVQAASRIDEIPIPAGYTAVEYPASGYSHWVTRCPLKSNLDILDHSGRKVPPGAYSVYAVLDLPPLFSGDLEQCADYAMRLWAEYHKDRNILDKLYLFDYNGRRQYYKASHLSDRNFLHRAFANSSSYFLKQGCAAVDAAALVPGDMVVQNERGGVGHVSVVLNVCLNSSGQKLYLLGFSYMPAQEFHVERALEGYGTEGWFTLEEYFRYLQDYMDLGTPVLRRFK</sequence>
<gene>
    <name evidence="1" type="ORF">HY768_09175</name>
</gene>
<organism evidence="1 2">
    <name type="scientific">candidate division TA06 bacterium</name>
    <dbReference type="NCBI Taxonomy" id="2250710"/>
    <lineage>
        <taxon>Bacteria</taxon>
        <taxon>Bacteria division TA06</taxon>
    </lineage>
</organism>
<accession>A0A933MLD3</accession>
<evidence type="ECO:0000313" key="1">
    <source>
        <dbReference type="EMBL" id="MBI4727371.1"/>
    </source>
</evidence>
<dbReference type="AlphaFoldDB" id="A0A933MLD3"/>
<dbReference type="Pfam" id="PF16138">
    <property type="entry name" value="DUF4846"/>
    <property type="match status" value="1"/>
</dbReference>